<feature type="region of interest" description="Disordered" evidence="3">
    <location>
        <begin position="159"/>
        <end position="220"/>
    </location>
</feature>
<name>A0ABR0LPF6_9PEZI</name>
<dbReference type="InterPro" id="IPR001138">
    <property type="entry name" value="Zn2Cys6_DnaBD"/>
</dbReference>
<gene>
    <name evidence="5" type="ORF">LTR16_002809</name>
</gene>
<organism evidence="5 6">
    <name type="scientific">Cryomyces antarcticus</name>
    <dbReference type="NCBI Taxonomy" id="329879"/>
    <lineage>
        <taxon>Eukaryota</taxon>
        <taxon>Fungi</taxon>
        <taxon>Dikarya</taxon>
        <taxon>Ascomycota</taxon>
        <taxon>Pezizomycotina</taxon>
        <taxon>Dothideomycetes</taxon>
        <taxon>Dothideomycetes incertae sedis</taxon>
        <taxon>Cryomyces</taxon>
    </lineage>
</organism>
<dbReference type="EMBL" id="JAVRRA010016656">
    <property type="protein sequence ID" value="KAK5201400.1"/>
    <property type="molecule type" value="Genomic_DNA"/>
</dbReference>
<keyword evidence="2" id="KW-0539">Nucleus</keyword>
<evidence type="ECO:0000256" key="2">
    <source>
        <dbReference type="ARBA" id="ARBA00023242"/>
    </source>
</evidence>
<dbReference type="Pfam" id="PF00172">
    <property type="entry name" value="Zn_clus"/>
    <property type="match status" value="1"/>
</dbReference>
<evidence type="ECO:0000313" key="6">
    <source>
        <dbReference type="Proteomes" id="UP001357485"/>
    </source>
</evidence>
<dbReference type="InterPro" id="IPR007219">
    <property type="entry name" value="XnlR_reg_dom"/>
</dbReference>
<keyword evidence="6" id="KW-1185">Reference proteome</keyword>
<dbReference type="Pfam" id="PF04082">
    <property type="entry name" value="Fungal_trans"/>
    <property type="match status" value="1"/>
</dbReference>
<dbReference type="PANTHER" id="PTHR47655">
    <property type="entry name" value="QUINIC ACID UTILIZATION ACTIVATOR"/>
    <property type="match status" value="1"/>
</dbReference>
<proteinExistence type="predicted"/>
<feature type="compositionally biased region" description="Basic and acidic residues" evidence="3">
    <location>
        <begin position="163"/>
        <end position="179"/>
    </location>
</feature>
<dbReference type="InterPro" id="IPR052783">
    <property type="entry name" value="Metabolic/Drug-Res_Regulator"/>
</dbReference>
<comment type="caution">
    <text evidence="5">The sequence shown here is derived from an EMBL/GenBank/DDBJ whole genome shotgun (WGS) entry which is preliminary data.</text>
</comment>
<dbReference type="Gene3D" id="4.10.240.10">
    <property type="entry name" value="Zn(2)-C6 fungal-type DNA-binding domain"/>
    <property type="match status" value="1"/>
</dbReference>
<dbReference type="InterPro" id="IPR036864">
    <property type="entry name" value="Zn2-C6_fun-type_DNA-bd_sf"/>
</dbReference>
<reference evidence="5 6" key="1">
    <citation type="submission" date="2023-08" db="EMBL/GenBank/DDBJ databases">
        <title>Black Yeasts Isolated from many extreme environments.</title>
        <authorList>
            <person name="Coleine C."/>
            <person name="Stajich J.E."/>
            <person name="Selbmann L."/>
        </authorList>
    </citation>
    <scope>NUCLEOTIDE SEQUENCE [LARGE SCALE GENOMIC DNA]</scope>
    <source>
        <strain evidence="5 6">CCFEE 536</strain>
    </source>
</reference>
<evidence type="ECO:0000259" key="4">
    <source>
        <dbReference type="PROSITE" id="PS50048"/>
    </source>
</evidence>
<feature type="region of interest" description="Disordered" evidence="3">
    <location>
        <begin position="1"/>
        <end position="23"/>
    </location>
</feature>
<dbReference type="CDD" id="cd00067">
    <property type="entry name" value="GAL4"/>
    <property type="match status" value="1"/>
</dbReference>
<dbReference type="SMART" id="SM00066">
    <property type="entry name" value="GAL4"/>
    <property type="match status" value="1"/>
</dbReference>
<dbReference type="PROSITE" id="PS00463">
    <property type="entry name" value="ZN2_CY6_FUNGAL_1"/>
    <property type="match status" value="1"/>
</dbReference>
<feature type="domain" description="Zn(2)-C6 fungal-type" evidence="4">
    <location>
        <begin position="49"/>
        <end position="79"/>
    </location>
</feature>
<dbReference type="Proteomes" id="UP001357485">
    <property type="component" value="Unassembled WGS sequence"/>
</dbReference>
<dbReference type="PROSITE" id="PS50048">
    <property type="entry name" value="ZN2_CY6_FUNGAL_2"/>
    <property type="match status" value="1"/>
</dbReference>
<dbReference type="SUPFAM" id="SSF57701">
    <property type="entry name" value="Zn2/Cys6 DNA-binding domain"/>
    <property type="match status" value="1"/>
</dbReference>
<keyword evidence="1" id="KW-0479">Metal-binding</keyword>
<dbReference type="CDD" id="cd12148">
    <property type="entry name" value="fungal_TF_MHR"/>
    <property type="match status" value="1"/>
</dbReference>
<protein>
    <recommendedName>
        <fullName evidence="4">Zn(2)-C6 fungal-type domain-containing protein</fullName>
    </recommendedName>
</protein>
<dbReference type="PANTHER" id="PTHR47655:SF2">
    <property type="entry name" value="QUINIC ACID UTILIZATION ACTIVATOR"/>
    <property type="match status" value="1"/>
</dbReference>
<evidence type="ECO:0000256" key="3">
    <source>
        <dbReference type="SAM" id="MobiDB-lite"/>
    </source>
</evidence>
<evidence type="ECO:0000313" key="5">
    <source>
        <dbReference type="EMBL" id="KAK5201400.1"/>
    </source>
</evidence>
<accession>A0ABR0LPF6</accession>
<sequence>MVDGSINPQPGAVGSGGPSSKVKRKIDMASKLTGQDAAAPTKRQRVSRACDQCRTGREKCDGIQPTCFTCASSNRPCSYTANPKKRGIQPGYIRTLELTLAWTFMNVQGSEDTLRAMLMVEGGSDAAVVSGRDAEGSYKLHKRWSRSTVCKQIERLLSGSDSPDDKVAEDDARASKEVDLPGPATQHRDWHSPPTSEGIPAPLARTTTRKQSTRASVVSDRHKVGVVPSMQTPSIPNTPVSTCLRLPPNLWRLFDIYFAFTHCWLPIAEKHDVLRTSYSYPEHGLDISAESPCSGDHAELWSVLALASYQDSGASNGHSSDRRYADLNRMYETARSLIPSERRAHAIGHVKALLLLAMIDLGGQRWSAAWLLVGHASRIAVDIELHLDQGSNGRVSTSTRRKHVFLACFILDTIISSQLGRLPYLRQEDVFAAGLLNEDGLEEWQPWEGCNGFQPDQPPQERSARSPSHMLSTFNQLVKLLGILNHRTVTGATGPDVGLQEPELELRGWTATLPAHCKLRTRRTEIPHTPQLLFLHLVYACVATMCGFHQGQPLTAKQSISDLLDQYTSTYTSAAIPPVFMSLIAMTGLSDRSSTRDSDVDNETMTHLTAMEKVWGAGDVYEASPTTLLEHTNGTPRVKGIANLPGTQQDCINTNSIGTMSDTAPPIGHQLPPANATTPISISSNLSPLAMAHYQAQMEPSKALPNAMQGIQTLGSNLAAAPANMRMAIPLQKASDLQILGNQPDYHQAYVPTNNLFQFESGFPDQDATDSVDMDGLFDELASLDGAERVDNQPQFMQNLGFAPDADLSAFFGSDYTQFDPLLTAYIQNGSVGQQLDVQSRPFDGG</sequence>
<dbReference type="SMART" id="SM00906">
    <property type="entry name" value="Fungal_trans"/>
    <property type="match status" value="1"/>
</dbReference>
<evidence type="ECO:0000256" key="1">
    <source>
        <dbReference type="ARBA" id="ARBA00022723"/>
    </source>
</evidence>